<sequence length="99" mass="11063">MSREQAKTFECLTISHGWSPRLQEPPNMLREHRPTFSLELIRLLGSGLGRTLHSHIRRSRCTSAPAGFFFHGCTCQGSTVGVVMPYEMPSCLRQSSACP</sequence>
<evidence type="ECO:0000313" key="1">
    <source>
        <dbReference type="EMBL" id="KAK1841469.1"/>
    </source>
</evidence>
<accession>A0AAD9E894</accession>
<dbReference type="EMBL" id="JAQOWY010000478">
    <property type="protein sequence ID" value="KAK1841469.1"/>
    <property type="molecule type" value="Genomic_DNA"/>
</dbReference>
<dbReference type="Proteomes" id="UP001243330">
    <property type="component" value="Unassembled WGS sequence"/>
</dbReference>
<comment type="caution">
    <text evidence="1">The sequence shown here is derived from an EMBL/GenBank/DDBJ whole genome shotgun (WGS) entry which is preliminary data.</text>
</comment>
<name>A0AAD9E894_9PEZI</name>
<protein>
    <submittedName>
        <fullName evidence="1">Uncharacterized protein</fullName>
    </submittedName>
</protein>
<evidence type="ECO:0000313" key="2">
    <source>
        <dbReference type="Proteomes" id="UP001243330"/>
    </source>
</evidence>
<proteinExistence type="predicted"/>
<dbReference type="AlphaFoldDB" id="A0AAD9E894"/>
<keyword evidence="2" id="KW-1185">Reference proteome</keyword>
<reference evidence="1" key="1">
    <citation type="submission" date="2023-01" db="EMBL/GenBank/DDBJ databases">
        <title>Colletotrichum chrysophilum M932 genome sequence.</title>
        <authorList>
            <person name="Baroncelli R."/>
        </authorList>
    </citation>
    <scope>NUCLEOTIDE SEQUENCE</scope>
    <source>
        <strain evidence="1">M932</strain>
    </source>
</reference>
<gene>
    <name evidence="1" type="ORF">CCHR01_15892</name>
</gene>
<organism evidence="1 2">
    <name type="scientific">Colletotrichum chrysophilum</name>
    <dbReference type="NCBI Taxonomy" id="1836956"/>
    <lineage>
        <taxon>Eukaryota</taxon>
        <taxon>Fungi</taxon>
        <taxon>Dikarya</taxon>
        <taxon>Ascomycota</taxon>
        <taxon>Pezizomycotina</taxon>
        <taxon>Sordariomycetes</taxon>
        <taxon>Hypocreomycetidae</taxon>
        <taxon>Glomerellales</taxon>
        <taxon>Glomerellaceae</taxon>
        <taxon>Colletotrichum</taxon>
        <taxon>Colletotrichum gloeosporioides species complex</taxon>
    </lineage>
</organism>